<sequence>REYTRTSKDNNNPTSAAECRELVNLSDTNKENTPNIPDIVPTSKKIENIISENKVTLSPVELRPYPKYTPKTTKRDRKREKLKILTKTPEKNIIENEYLEMQKKKKEQKMSDEHWSDLQNCVVSTYNLELIA</sequence>
<comment type="caution">
    <text evidence="1">The sequence shown here is derived from an EMBL/GenBank/DDBJ whole genome shotgun (WGS) entry which is preliminary data.</text>
</comment>
<protein>
    <submittedName>
        <fullName evidence="1">Uncharacterized protein</fullName>
    </submittedName>
</protein>
<reference evidence="1" key="1">
    <citation type="submission" date="2019-08" db="EMBL/GenBank/DDBJ databases">
        <title>The genome of the North American firefly Photinus pyralis.</title>
        <authorList>
            <consortium name="Photinus pyralis genome working group"/>
            <person name="Fallon T.R."/>
            <person name="Sander Lower S.E."/>
            <person name="Weng J.-K."/>
        </authorList>
    </citation>
    <scope>NUCLEOTIDE SEQUENCE</scope>
    <source>
        <strain evidence="1">TRF0915ILg1</strain>
        <tissue evidence="1">Whole body</tissue>
    </source>
</reference>
<accession>A0A8K0CLI9</accession>
<dbReference type="Proteomes" id="UP000801492">
    <property type="component" value="Unassembled WGS sequence"/>
</dbReference>
<dbReference type="AlphaFoldDB" id="A0A8K0CLI9"/>
<dbReference type="EMBL" id="VTPC01083454">
    <property type="protein sequence ID" value="KAF2887447.1"/>
    <property type="molecule type" value="Genomic_DNA"/>
</dbReference>
<evidence type="ECO:0000313" key="1">
    <source>
        <dbReference type="EMBL" id="KAF2887447.1"/>
    </source>
</evidence>
<name>A0A8K0CLI9_IGNLU</name>
<organism evidence="1 2">
    <name type="scientific">Ignelater luminosus</name>
    <name type="common">Cucubano</name>
    <name type="synonym">Pyrophorus luminosus</name>
    <dbReference type="NCBI Taxonomy" id="2038154"/>
    <lineage>
        <taxon>Eukaryota</taxon>
        <taxon>Metazoa</taxon>
        <taxon>Ecdysozoa</taxon>
        <taxon>Arthropoda</taxon>
        <taxon>Hexapoda</taxon>
        <taxon>Insecta</taxon>
        <taxon>Pterygota</taxon>
        <taxon>Neoptera</taxon>
        <taxon>Endopterygota</taxon>
        <taxon>Coleoptera</taxon>
        <taxon>Polyphaga</taxon>
        <taxon>Elateriformia</taxon>
        <taxon>Elateroidea</taxon>
        <taxon>Elateridae</taxon>
        <taxon>Agrypninae</taxon>
        <taxon>Pyrophorini</taxon>
        <taxon>Ignelater</taxon>
    </lineage>
</organism>
<keyword evidence="2" id="KW-1185">Reference proteome</keyword>
<evidence type="ECO:0000313" key="2">
    <source>
        <dbReference type="Proteomes" id="UP000801492"/>
    </source>
</evidence>
<proteinExistence type="predicted"/>
<feature type="non-terminal residue" evidence="1">
    <location>
        <position position="1"/>
    </location>
</feature>
<gene>
    <name evidence="1" type="ORF">ILUMI_18725</name>
</gene>